<name>A0A402BKK6_9CHLR</name>
<protein>
    <submittedName>
        <fullName evidence="1">Protein involved in biosynthesis of mitomycin antibiotics/polyketide fumonisin</fullName>
    </submittedName>
</protein>
<evidence type="ECO:0000313" key="1">
    <source>
        <dbReference type="EMBL" id="GCE31856.1"/>
    </source>
</evidence>
<dbReference type="EMBL" id="BIFT01000002">
    <property type="protein sequence ID" value="GCE31856.1"/>
    <property type="molecule type" value="Genomic_DNA"/>
</dbReference>
<dbReference type="Proteomes" id="UP000287171">
    <property type="component" value="Unassembled WGS sequence"/>
</dbReference>
<dbReference type="AlphaFoldDB" id="A0A402BKK6"/>
<dbReference type="PANTHER" id="PTHR20883">
    <property type="entry name" value="PHYTANOYL-COA DIOXYGENASE DOMAIN CONTAINING 1"/>
    <property type="match status" value="1"/>
</dbReference>
<dbReference type="PANTHER" id="PTHR20883:SF48">
    <property type="entry name" value="ECTOINE DIOXYGENASE"/>
    <property type="match status" value="1"/>
</dbReference>
<gene>
    <name evidence="1" type="ORF">KDA_73400</name>
</gene>
<organism evidence="1 2">
    <name type="scientific">Dictyobacter alpinus</name>
    <dbReference type="NCBI Taxonomy" id="2014873"/>
    <lineage>
        <taxon>Bacteria</taxon>
        <taxon>Bacillati</taxon>
        <taxon>Chloroflexota</taxon>
        <taxon>Ktedonobacteria</taxon>
        <taxon>Ktedonobacterales</taxon>
        <taxon>Dictyobacteraceae</taxon>
        <taxon>Dictyobacter</taxon>
    </lineage>
</organism>
<comment type="caution">
    <text evidence="1">The sequence shown here is derived from an EMBL/GenBank/DDBJ whole genome shotgun (WGS) entry which is preliminary data.</text>
</comment>
<dbReference type="RefSeq" id="WP_126631776.1">
    <property type="nucleotide sequence ID" value="NZ_BIFT01000002.1"/>
</dbReference>
<reference evidence="2" key="1">
    <citation type="submission" date="2018-12" db="EMBL/GenBank/DDBJ databases">
        <title>Tengunoibacter tsumagoiensis gen. nov., sp. nov., Dictyobacter kobayashii sp. nov., D. alpinus sp. nov., and D. joshuensis sp. nov. and description of Dictyobacteraceae fam. nov. within the order Ktedonobacterales isolated from Tengu-no-mugimeshi.</title>
        <authorList>
            <person name="Wang C.M."/>
            <person name="Zheng Y."/>
            <person name="Sakai Y."/>
            <person name="Toyoda A."/>
            <person name="Minakuchi Y."/>
            <person name="Abe K."/>
            <person name="Yokota A."/>
            <person name="Yabe S."/>
        </authorList>
    </citation>
    <scope>NUCLEOTIDE SEQUENCE [LARGE SCALE GENOMIC DNA]</scope>
    <source>
        <strain evidence="2">Uno16</strain>
    </source>
</reference>
<dbReference type="GO" id="GO:0016706">
    <property type="term" value="F:2-oxoglutarate-dependent dioxygenase activity"/>
    <property type="evidence" value="ECO:0007669"/>
    <property type="project" value="UniProtKB-ARBA"/>
</dbReference>
<dbReference type="OrthoDB" id="9773830at2"/>
<accession>A0A402BKK6</accession>
<evidence type="ECO:0000313" key="2">
    <source>
        <dbReference type="Proteomes" id="UP000287171"/>
    </source>
</evidence>
<sequence>MIAADIKQFFDENGYVVVKQLFTAAEADFFRDHYMDLRAKGSYPGDVAGVDADSNDPLKRYPRMIHMHHWDEASLRFLIDARLNEVLTSLLGGEPYAAQTMLYFKPPRARGQALHQDNFFLRARPGTCMAAWMALDPCDEENGCMKVVPGSQHWPILCTTEANTKDSFTNIQVPVPEQKEVRSVIMAPGDVLFFGGSLVHGSYPNQSSDRFRRALIGHYISGEADTVTKYMKPLYRMDGTTLDLNYSAEGGPCGVWVDSENGQPEIALTGTLASVGGTE</sequence>
<dbReference type="Pfam" id="PF05721">
    <property type="entry name" value="PhyH"/>
    <property type="match status" value="1"/>
</dbReference>
<dbReference type="SUPFAM" id="SSF51197">
    <property type="entry name" value="Clavaminate synthase-like"/>
    <property type="match status" value="1"/>
</dbReference>
<dbReference type="Gene3D" id="2.60.120.620">
    <property type="entry name" value="q2cbj1_9rhob like domain"/>
    <property type="match status" value="1"/>
</dbReference>
<proteinExistence type="predicted"/>
<dbReference type="GO" id="GO:0005506">
    <property type="term" value="F:iron ion binding"/>
    <property type="evidence" value="ECO:0007669"/>
    <property type="project" value="UniProtKB-ARBA"/>
</dbReference>
<dbReference type="InterPro" id="IPR008775">
    <property type="entry name" value="Phytyl_CoA_dOase-like"/>
</dbReference>
<keyword evidence="2" id="KW-1185">Reference proteome</keyword>